<name>A0A315Y0R9_RUMFL</name>
<dbReference type="GO" id="GO:0016747">
    <property type="term" value="F:acyltransferase activity, transferring groups other than amino-acyl groups"/>
    <property type="evidence" value="ECO:0007669"/>
    <property type="project" value="InterPro"/>
</dbReference>
<dbReference type="Proteomes" id="UP000245720">
    <property type="component" value="Unassembled WGS sequence"/>
</dbReference>
<dbReference type="PANTHER" id="PTHR43792">
    <property type="entry name" value="GNAT FAMILY, PUTATIVE (AFU_ORTHOLOGUE AFUA_3G00765)-RELATED-RELATED"/>
    <property type="match status" value="1"/>
</dbReference>
<dbReference type="InterPro" id="IPR051531">
    <property type="entry name" value="N-acetyltransferase"/>
</dbReference>
<accession>A0A315Y0R9</accession>
<dbReference type="Gene3D" id="3.40.630.30">
    <property type="match status" value="1"/>
</dbReference>
<proteinExistence type="predicted"/>
<dbReference type="PROSITE" id="PS51186">
    <property type="entry name" value="GNAT"/>
    <property type="match status" value="1"/>
</dbReference>
<evidence type="ECO:0000259" key="1">
    <source>
        <dbReference type="PROSITE" id="PS51186"/>
    </source>
</evidence>
<dbReference type="Pfam" id="PF13302">
    <property type="entry name" value="Acetyltransf_3"/>
    <property type="match status" value="1"/>
</dbReference>
<dbReference type="InterPro" id="IPR016181">
    <property type="entry name" value="Acyl_CoA_acyltransferase"/>
</dbReference>
<dbReference type="SUPFAM" id="SSF55729">
    <property type="entry name" value="Acyl-CoA N-acyltransferases (Nat)"/>
    <property type="match status" value="1"/>
</dbReference>
<sequence length="168" mass="19404">MMSPTITTDRLLLRPLTLDDAEAAFEWTGDERVARYMIYSTHENVETTREWLRSIVTSDTRFEFGFVRRNDDKLIGSGGIRLLEDGFWEFGYNFRYDCWGMGYATEASKAMIDHVRRSFGNIKLRAECAAENTASAHVIEKCGLHFTGFGEYKSYDGLKTFKSRIYKS</sequence>
<feature type="domain" description="N-acetyltransferase" evidence="1">
    <location>
        <begin position="11"/>
        <end position="168"/>
    </location>
</feature>
<organism evidence="2 3">
    <name type="scientific">Ruminococcus flavefaciens</name>
    <dbReference type="NCBI Taxonomy" id="1265"/>
    <lineage>
        <taxon>Bacteria</taxon>
        <taxon>Bacillati</taxon>
        <taxon>Bacillota</taxon>
        <taxon>Clostridia</taxon>
        <taxon>Eubacteriales</taxon>
        <taxon>Oscillospiraceae</taxon>
        <taxon>Ruminococcus</taxon>
    </lineage>
</organism>
<gene>
    <name evidence="2" type="ORF">IE37_01832</name>
</gene>
<reference evidence="2 3" key="1">
    <citation type="submission" date="2018-05" db="EMBL/GenBank/DDBJ databases">
        <title>The Hungate 1000. A catalogue of reference genomes from the rumen microbiome.</title>
        <authorList>
            <person name="Kelly W."/>
        </authorList>
    </citation>
    <scope>NUCLEOTIDE SEQUENCE [LARGE SCALE GENOMIC DNA]</scope>
    <source>
        <strain evidence="2 3">SAb67</strain>
    </source>
</reference>
<protein>
    <submittedName>
        <fullName evidence="2">Ribosomal-protein-alanine N-acetyltransferase</fullName>
    </submittedName>
</protein>
<keyword evidence="2" id="KW-0808">Transferase</keyword>
<dbReference type="PANTHER" id="PTHR43792:SF1">
    <property type="entry name" value="N-ACETYLTRANSFERASE DOMAIN-CONTAINING PROTEIN"/>
    <property type="match status" value="1"/>
</dbReference>
<evidence type="ECO:0000313" key="3">
    <source>
        <dbReference type="Proteomes" id="UP000245720"/>
    </source>
</evidence>
<comment type="caution">
    <text evidence="2">The sequence shown here is derived from an EMBL/GenBank/DDBJ whole genome shotgun (WGS) entry which is preliminary data.</text>
</comment>
<evidence type="ECO:0000313" key="2">
    <source>
        <dbReference type="EMBL" id="PWJ12747.1"/>
    </source>
</evidence>
<dbReference type="EMBL" id="QGDI01000006">
    <property type="protein sequence ID" value="PWJ12747.1"/>
    <property type="molecule type" value="Genomic_DNA"/>
</dbReference>
<dbReference type="AlphaFoldDB" id="A0A315Y0R9"/>
<dbReference type="InterPro" id="IPR000182">
    <property type="entry name" value="GNAT_dom"/>
</dbReference>